<dbReference type="EMBL" id="BDGG01000002">
    <property type="protein sequence ID" value="GAU91197.1"/>
    <property type="molecule type" value="Genomic_DNA"/>
</dbReference>
<name>A0A1D1UVC8_RAMVA</name>
<dbReference type="AlphaFoldDB" id="A0A1D1UVC8"/>
<reference evidence="2 3" key="1">
    <citation type="journal article" date="2016" name="Nat. Commun.">
        <title>Extremotolerant tardigrade genome and improved radiotolerance of human cultured cells by tardigrade-unique protein.</title>
        <authorList>
            <person name="Hashimoto T."/>
            <person name="Horikawa D.D."/>
            <person name="Saito Y."/>
            <person name="Kuwahara H."/>
            <person name="Kozuka-Hata H."/>
            <person name="Shin-I T."/>
            <person name="Minakuchi Y."/>
            <person name="Ohishi K."/>
            <person name="Motoyama A."/>
            <person name="Aizu T."/>
            <person name="Enomoto A."/>
            <person name="Kondo K."/>
            <person name="Tanaka S."/>
            <person name="Hara Y."/>
            <person name="Koshikawa S."/>
            <person name="Sagara H."/>
            <person name="Miura T."/>
            <person name="Yokobori S."/>
            <person name="Miyagawa K."/>
            <person name="Suzuki Y."/>
            <person name="Kubo T."/>
            <person name="Oyama M."/>
            <person name="Kohara Y."/>
            <person name="Fujiyama A."/>
            <person name="Arakawa K."/>
            <person name="Katayama T."/>
            <person name="Toyoda A."/>
            <person name="Kunieda T."/>
        </authorList>
    </citation>
    <scope>NUCLEOTIDE SEQUENCE [LARGE SCALE GENOMIC DNA]</scope>
    <source>
        <strain evidence="2 3">YOKOZUNA-1</strain>
    </source>
</reference>
<comment type="caution">
    <text evidence="2">The sequence shown here is derived from an EMBL/GenBank/DDBJ whole genome shotgun (WGS) entry which is preliminary data.</text>
</comment>
<proteinExistence type="predicted"/>
<evidence type="ECO:0000313" key="2">
    <source>
        <dbReference type="EMBL" id="GAU91197.1"/>
    </source>
</evidence>
<feature type="region of interest" description="Disordered" evidence="1">
    <location>
        <begin position="1"/>
        <end position="30"/>
    </location>
</feature>
<evidence type="ECO:0000313" key="3">
    <source>
        <dbReference type="Proteomes" id="UP000186922"/>
    </source>
</evidence>
<dbReference type="Proteomes" id="UP000186922">
    <property type="component" value="Unassembled WGS sequence"/>
</dbReference>
<gene>
    <name evidence="2" type="primary">RvY_03503-1</name>
    <name evidence="2" type="synonym">RvY_03503.1</name>
    <name evidence="2" type="ORF">RvY_03503</name>
</gene>
<dbReference type="OrthoDB" id="7485566at2759"/>
<sequence>MEAVQALFKTKAQAGLNKHRDSQSSQDRVIKLSRQQAAQLPAEVSRESQEDELLRCFRSSALRRIPKGTRPTAAAASLKLLRDSYQKNDEESWPSRNKPPDSDTVLRKRVEAKLNEEDIIGAVRTLASEDSIAPRTTETLKALRKKHTVDQRVIDEPMDDDVPAVPPVTARETRSTFFSCPHGSAGGADGLRPQHLKDMTAGLNDGMSTELLEALASLATHMLNGKVPAGMCSFLYGASLTALAKDGGVRPIAVGCTLHRLAGKVVSKRVMTEMSAQL</sequence>
<organism evidence="2 3">
    <name type="scientific">Ramazzottius varieornatus</name>
    <name type="common">Water bear</name>
    <name type="synonym">Tardigrade</name>
    <dbReference type="NCBI Taxonomy" id="947166"/>
    <lineage>
        <taxon>Eukaryota</taxon>
        <taxon>Metazoa</taxon>
        <taxon>Ecdysozoa</taxon>
        <taxon>Tardigrada</taxon>
        <taxon>Eutardigrada</taxon>
        <taxon>Parachela</taxon>
        <taxon>Hypsibioidea</taxon>
        <taxon>Ramazzottiidae</taxon>
        <taxon>Ramazzottius</taxon>
    </lineage>
</organism>
<accession>A0A1D1UVC8</accession>
<protein>
    <submittedName>
        <fullName evidence="2">Uncharacterized protein</fullName>
    </submittedName>
</protein>
<keyword evidence="3" id="KW-1185">Reference proteome</keyword>
<evidence type="ECO:0000256" key="1">
    <source>
        <dbReference type="SAM" id="MobiDB-lite"/>
    </source>
</evidence>